<dbReference type="Proteomes" id="UP001279734">
    <property type="component" value="Unassembled WGS sequence"/>
</dbReference>
<dbReference type="PANTHER" id="PTHR11732">
    <property type="entry name" value="ALDO/KETO REDUCTASE"/>
    <property type="match status" value="1"/>
</dbReference>
<gene>
    <name evidence="2" type="ORF">Nepgr_003296</name>
</gene>
<dbReference type="PROSITE" id="PS00062">
    <property type="entry name" value="ALDOKETO_REDUCTASE_2"/>
    <property type="match status" value="1"/>
</dbReference>
<organism evidence="2 3">
    <name type="scientific">Nepenthes gracilis</name>
    <name type="common">Slender pitcher plant</name>
    <dbReference type="NCBI Taxonomy" id="150966"/>
    <lineage>
        <taxon>Eukaryota</taxon>
        <taxon>Viridiplantae</taxon>
        <taxon>Streptophyta</taxon>
        <taxon>Embryophyta</taxon>
        <taxon>Tracheophyta</taxon>
        <taxon>Spermatophyta</taxon>
        <taxon>Magnoliopsida</taxon>
        <taxon>eudicotyledons</taxon>
        <taxon>Gunneridae</taxon>
        <taxon>Pentapetalae</taxon>
        <taxon>Caryophyllales</taxon>
        <taxon>Nepenthaceae</taxon>
        <taxon>Nepenthes</taxon>
    </lineage>
</organism>
<protein>
    <recommendedName>
        <fullName evidence="1">NADP-dependent oxidoreductase domain-containing protein</fullName>
    </recommendedName>
</protein>
<accession>A0AAD3RZC9</accession>
<comment type="caution">
    <text evidence="2">The sequence shown here is derived from an EMBL/GenBank/DDBJ whole genome shotgun (WGS) entry which is preliminary data.</text>
</comment>
<name>A0AAD3RZC9_NEPGR</name>
<dbReference type="EMBL" id="BSYO01000003">
    <property type="protein sequence ID" value="GMH01457.1"/>
    <property type="molecule type" value="Genomic_DNA"/>
</dbReference>
<dbReference type="InterPro" id="IPR018170">
    <property type="entry name" value="Aldo/ket_reductase_CS"/>
</dbReference>
<dbReference type="InterPro" id="IPR023210">
    <property type="entry name" value="NADP_OxRdtase_dom"/>
</dbReference>
<dbReference type="Gene3D" id="3.20.20.100">
    <property type="entry name" value="NADP-dependent oxidoreductase domain"/>
    <property type="match status" value="1"/>
</dbReference>
<dbReference type="InterPro" id="IPR020471">
    <property type="entry name" value="AKR"/>
</dbReference>
<dbReference type="AlphaFoldDB" id="A0AAD3RZC9"/>
<reference evidence="2" key="1">
    <citation type="submission" date="2023-05" db="EMBL/GenBank/DDBJ databases">
        <title>Nepenthes gracilis genome sequencing.</title>
        <authorList>
            <person name="Fukushima K."/>
        </authorList>
    </citation>
    <scope>NUCLEOTIDE SEQUENCE</scope>
    <source>
        <strain evidence="2">SING2019-196</strain>
    </source>
</reference>
<feature type="domain" description="NADP-dependent oxidoreductase" evidence="1">
    <location>
        <begin position="17"/>
        <end position="93"/>
    </location>
</feature>
<evidence type="ECO:0000313" key="2">
    <source>
        <dbReference type="EMBL" id="GMH01457.1"/>
    </source>
</evidence>
<dbReference type="PRINTS" id="PR00069">
    <property type="entry name" value="ALDKETRDTASE"/>
</dbReference>
<proteinExistence type="predicted"/>
<sequence length="122" mass="13699">MKQDSVTLEPENFLPADISSTWKTMEAVYDFRKVKAIGVSNFSMKKLGDLLTIARIPPTVNQVECYASMQQSKLHEFCKANSVYLSDYSPFGSLGTTWLKGEILKDLVIPTVAEKLGRLLHK</sequence>
<dbReference type="InterPro" id="IPR036812">
    <property type="entry name" value="NAD(P)_OxRdtase_dom_sf"/>
</dbReference>
<evidence type="ECO:0000313" key="3">
    <source>
        <dbReference type="Proteomes" id="UP001279734"/>
    </source>
</evidence>
<keyword evidence="3" id="KW-1185">Reference proteome</keyword>
<dbReference type="GO" id="GO:0016491">
    <property type="term" value="F:oxidoreductase activity"/>
    <property type="evidence" value="ECO:0007669"/>
    <property type="project" value="InterPro"/>
</dbReference>
<dbReference type="Pfam" id="PF00248">
    <property type="entry name" value="Aldo_ket_red"/>
    <property type="match status" value="1"/>
</dbReference>
<evidence type="ECO:0000259" key="1">
    <source>
        <dbReference type="Pfam" id="PF00248"/>
    </source>
</evidence>
<dbReference type="SUPFAM" id="SSF51430">
    <property type="entry name" value="NAD(P)-linked oxidoreductase"/>
    <property type="match status" value="1"/>
</dbReference>